<comment type="similarity">
    <text evidence="2">Belongs to the glycosyltransferase 41 family. O-GlcNAc transferase subfamily.</text>
</comment>
<dbReference type="Pfam" id="PF13432">
    <property type="entry name" value="TPR_16"/>
    <property type="match status" value="3"/>
</dbReference>
<dbReference type="Gene3D" id="3.40.50.11380">
    <property type="match status" value="1"/>
</dbReference>
<evidence type="ECO:0000256" key="9">
    <source>
        <dbReference type="SAM" id="MobiDB-lite"/>
    </source>
</evidence>
<comment type="pathway">
    <text evidence="1">Protein modification; protein glycosylation.</text>
</comment>
<evidence type="ECO:0000313" key="12">
    <source>
        <dbReference type="Proteomes" id="UP000277007"/>
    </source>
</evidence>
<dbReference type="OrthoDB" id="146908at2"/>
<dbReference type="Gene3D" id="1.25.40.10">
    <property type="entry name" value="Tetratricopeptide repeat domain"/>
    <property type="match status" value="3"/>
</dbReference>
<dbReference type="SMART" id="SM00028">
    <property type="entry name" value="TPR"/>
    <property type="match status" value="6"/>
</dbReference>
<feature type="domain" description="O-GlcNAc transferase C-terminal" evidence="10">
    <location>
        <begin position="451"/>
        <end position="630"/>
    </location>
</feature>
<feature type="region of interest" description="Disordered" evidence="9">
    <location>
        <begin position="1"/>
        <end position="27"/>
    </location>
</feature>
<feature type="repeat" description="TPR" evidence="8">
    <location>
        <begin position="132"/>
        <end position="165"/>
    </location>
</feature>
<keyword evidence="5" id="KW-0808">Transferase</keyword>
<keyword evidence="4" id="KW-0328">Glycosyltransferase</keyword>
<evidence type="ECO:0000256" key="8">
    <source>
        <dbReference type="PROSITE-ProRule" id="PRU00339"/>
    </source>
</evidence>
<dbReference type="EC" id="2.4.1.255" evidence="3"/>
<feature type="compositionally biased region" description="Basic residues" evidence="9">
    <location>
        <begin position="1"/>
        <end position="13"/>
    </location>
</feature>
<dbReference type="PANTHER" id="PTHR44835:SF1">
    <property type="entry name" value="PROTEIN O-GLCNAC TRANSFERASE"/>
    <property type="match status" value="1"/>
</dbReference>
<comment type="caution">
    <text evidence="11">The sequence shown here is derived from an EMBL/GenBank/DDBJ whole genome shotgun (WGS) entry which is preliminary data.</text>
</comment>
<keyword evidence="6" id="KW-0677">Repeat</keyword>
<name>A0A3S0K0M8_9PROT</name>
<dbReference type="Pfam" id="PF13844">
    <property type="entry name" value="Glyco_transf_41"/>
    <property type="match status" value="2"/>
</dbReference>
<gene>
    <name evidence="11" type="ORF">EJ903_23585</name>
</gene>
<dbReference type="Proteomes" id="UP000277007">
    <property type="component" value="Unassembled WGS sequence"/>
</dbReference>
<proteinExistence type="inferred from homology"/>
<evidence type="ECO:0000256" key="7">
    <source>
        <dbReference type="ARBA" id="ARBA00022803"/>
    </source>
</evidence>
<evidence type="ECO:0000256" key="2">
    <source>
        <dbReference type="ARBA" id="ARBA00005386"/>
    </source>
</evidence>
<evidence type="ECO:0000256" key="5">
    <source>
        <dbReference type="ARBA" id="ARBA00022679"/>
    </source>
</evidence>
<sequence length="652" mass="71483">MKKSPRKPAKATKRPASPPQPASPRAALSAEAAFAEALTLHRNGRVAEAEAAYRALLATTPEHANANNNLAIILRARGAWDEALACYRRALDRNASDPFVHSNYGCLLLDIGRSADAEAALRTAVHLKPDYAEGHFNLANILRARGERDGARAAYEEALRLKPGMPSALCNLGDLHKGAGELSRAVECFVAALKSDPSSAEAWNNLGETLKEMGRIEESISIFQKGLEAHPNHALMHSNLLLALHYTPGAPPETVFKAHKEWSRRHADPLRPAGKRHANPRDPERRLRVGYVSPDLCAHSVAFFAEPLIREHDRSRFEVFCYHTAARTDAFTERLKEMASGWRSLVGVDDARAAAAIEADGIDILVDLAGHTANNRLPLFARKPAPVQVSWLGYPDTTGMEAIDYRLSDAITEPEGIADRLSAERIVRLPRGFHSYRPPVDVAPPAAPPVLASGSITFGSFNNTSKVTGEVVRVWSEILKRVPGSRLIVKSGQMGDDETRRRYLNTFIQCGVAAERVELLARIPAADSHLRAYDRLDIGLDPFPYNGTTTTCEALWMGVPVVTWAGQTHVARVGASLLTHCGLEELVAQDEAGYIDRAVALAGNPDRLTTLRQTMRDRLSTAPLTDYAGFARSVETAYRTMWRTWINTPRQG</sequence>
<evidence type="ECO:0000313" key="11">
    <source>
        <dbReference type="EMBL" id="RTR14650.1"/>
    </source>
</evidence>
<dbReference type="InterPro" id="IPR051939">
    <property type="entry name" value="Glycosyltr_41/O-GlcNAc_trsf"/>
</dbReference>
<dbReference type="PANTHER" id="PTHR44835">
    <property type="entry name" value="UDP-N-ACETYLGLUCOSAMINE--PEPTIDE N-ACETYLGLUCOSAMINYLTRANSFERASE SPINDLY-RELATED"/>
    <property type="match status" value="1"/>
</dbReference>
<dbReference type="SUPFAM" id="SSF53756">
    <property type="entry name" value="UDP-Glycosyltransferase/glycogen phosphorylase"/>
    <property type="match status" value="1"/>
</dbReference>
<dbReference type="PROSITE" id="PS50293">
    <property type="entry name" value="TPR_REGION"/>
    <property type="match status" value="1"/>
</dbReference>
<evidence type="ECO:0000256" key="6">
    <source>
        <dbReference type="ARBA" id="ARBA00022737"/>
    </source>
</evidence>
<evidence type="ECO:0000256" key="3">
    <source>
        <dbReference type="ARBA" id="ARBA00011970"/>
    </source>
</evidence>
<dbReference type="SUPFAM" id="SSF48452">
    <property type="entry name" value="TPR-like"/>
    <property type="match status" value="1"/>
</dbReference>
<evidence type="ECO:0000256" key="1">
    <source>
        <dbReference type="ARBA" id="ARBA00004922"/>
    </source>
</evidence>
<evidence type="ECO:0000256" key="4">
    <source>
        <dbReference type="ARBA" id="ARBA00022676"/>
    </source>
</evidence>
<keyword evidence="12" id="KW-1185">Reference proteome</keyword>
<dbReference type="PROSITE" id="PS50005">
    <property type="entry name" value="TPR"/>
    <property type="match status" value="4"/>
</dbReference>
<feature type="domain" description="O-GlcNAc transferase C-terminal" evidence="10">
    <location>
        <begin position="282"/>
        <end position="433"/>
    </location>
</feature>
<reference evidence="11 12" key="1">
    <citation type="submission" date="2018-12" db="EMBL/GenBank/DDBJ databases">
        <authorList>
            <person name="Yang Y."/>
        </authorList>
    </citation>
    <scope>NUCLEOTIDE SEQUENCE [LARGE SCALE GENOMIC DNA]</scope>
    <source>
        <strain evidence="11 12">L-25-5w-1</strain>
    </source>
</reference>
<dbReference type="Gene3D" id="3.40.50.2000">
    <property type="entry name" value="Glycogen Phosphorylase B"/>
    <property type="match status" value="1"/>
</dbReference>
<dbReference type="EMBL" id="RXMA01000037">
    <property type="protein sequence ID" value="RTR14650.1"/>
    <property type="molecule type" value="Genomic_DNA"/>
</dbReference>
<organism evidence="11 12">
    <name type="scientific">Azospirillum griseum</name>
    <dbReference type="NCBI Taxonomy" id="2496639"/>
    <lineage>
        <taxon>Bacteria</taxon>
        <taxon>Pseudomonadati</taxon>
        <taxon>Pseudomonadota</taxon>
        <taxon>Alphaproteobacteria</taxon>
        <taxon>Rhodospirillales</taxon>
        <taxon>Azospirillaceae</taxon>
        <taxon>Azospirillum</taxon>
    </lineage>
</organism>
<feature type="repeat" description="TPR" evidence="8">
    <location>
        <begin position="166"/>
        <end position="199"/>
    </location>
</feature>
<evidence type="ECO:0000259" key="10">
    <source>
        <dbReference type="Pfam" id="PF13844"/>
    </source>
</evidence>
<dbReference type="InterPro" id="IPR011990">
    <property type="entry name" value="TPR-like_helical_dom_sf"/>
</dbReference>
<dbReference type="GO" id="GO:0097363">
    <property type="term" value="F:protein O-acetylglucosaminyltransferase activity"/>
    <property type="evidence" value="ECO:0007669"/>
    <property type="project" value="UniProtKB-EC"/>
</dbReference>
<keyword evidence="7 8" id="KW-0802">TPR repeat</keyword>
<dbReference type="AlphaFoldDB" id="A0A3S0K0M8"/>
<dbReference type="InterPro" id="IPR029489">
    <property type="entry name" value="OGT/SEC/SPY_C"/>
</dbReference>
<dbReference type="RefSeq" id="WP_126620094.1">
    <property type="nucleotide sequence ID" value="NZ_JBHUCY010000113.1"/>
</dbReference>
<protein>
    <recommendedName>
        <fullName evidence="3">protein O-GlcNAc transferase</fullName>
        <ecNumber evidence="3">2.4.1.255</ecNumber>
    </recommendedName>
</protein>
<feature type="repeat" description="TPR" evidence="8">
    <location>
        <begin position="64"/>
        <end position="97"/>
    </location>
</feature>
<dbReference type="InterPro" id="IPR019734">
    <property type="entry name" value="TPR_rpt"/>
</dbReference>
<accession>A0A3S0K0M8</accession>
<feature type="repeat" description="TPR" evidence="8">
    <location>
        <begin position="200"/>
        <end position="233"/>
    </location>
</feature>